<organism evidence="1 2">
    <name type="scientific">Gigaspora margarita</name>
    <dbReference type="NCBI Taxonomy" id="4874"/>
    <lineage>
        <taxon>Eukaryota</taxon>
        <taxon>Fungi</taxon>
        <taxon>Fungi incertae sedis</taxon>
        <taxon>Mucoromycota</taxon>
        <taxon>Glomeromycotina</taxon>
        <taxon>Glomeromycetes</taxon>
        <taxon>Diversisporales</taxon>
        <taxon>Gigasporaceae</taxon>
        <taxon>Gigaspora</taxon>
    </lineage>
</organism>
<comment type="caution">
    <text evidence="1">The sequence shown here is derived from an EMBL/GenBank/DDBJ whole genome shotgun (WGS) entry which is preliminary data.</text>
</comment>
<sequence length="69" mass="8052">TLPPENRAHEMPDKMVIWIKDLQDCSNNIYELFGEELADAKHELNTTNFENFCNLLHDSVENTLNSFIK</sequence>
<evidence type="ECO:0000313" key="2">
    <source>
        <dbReference type="Proteomes" id="UP000789901"/>
    </source>
</evidence>
<name>A0ABN7WP04_GIGMA</name>
<protein>
    <submittedName>
        <fullName evidence="1">12708_t:CDS:1</fullName>
    </submittedName>
</protein>
<gene>
    <name evidence="1" type="ORF">GMARGA_LOCUS33201</name>
</gene>
<dbReference type="Proteomes" id="UP000789901">
    <property type="component" value="Unassembled WGS sequence"/>
</dbReference>
<accession>A0ABN7WP04</accession>
<proteinExistence type="predicted"/>
<feature type="non-terminal residue" evidence="1">
    <location>
        <position position="1"/>
    </location>
</feature>
<evidence type="ECO:0000313" key="1">
    <source>
        <dbReference type="EMBL" id="CAG8836782.1"/>
    </source>
</evidence>
<reference evidence="1 2" key="1">
    <citation type="submission" date="2021-06" db="EMBL/GenBank/DDBJ databases">
        <authorList>
            <person name="Kallberg Y."/>
            <person name="Tangrot J."/>
            <person name="Rosling A."/>
        </authorList>
    </citation>
    <scope>NUCLEOTIDE SEQUENCE [LARGE SCALE GENOMIC DNA]</scope>
    <source>
        <strain evidence="1 2">120-4 pot B 10/14</strain>
    </source>
</reference>
<dbReference type="EMBL" id="CAJVQB010054347">
    <property type="protein sequence ID" value="CAG8836782.1"/>
    <property type="molecule type" value="Genomic_DNA"/>
</dbReference>
<keyword evidence="2" id="KW-1185">Reference proteome</keyword>